<evidence type="ECO:0000259" key="4">
    <source>
        <dbReference type="PROSITE" id="PS51212"/>
    </source>
</evidence>
<feature type="signal peptide" evidence="3">
    <location>
        <begin position="1"/>
        <end position="23"/>
    </location>
</feature>
<dbReference type="OrthoDB" id="5985073at2759"/>
<dbReference type="AlphaFoldDB" id="A0A175WF79"/>
<dbReference type="InterPro" id="IPR002889">
    <property type="entry name" value="WSC_carb-bd"/>
</dbReference>
<evidence type="ECO:0000256" key="2">
    <source>
        <dbReference type="SAM" id="MobiDB-lite"/>
    </source>
</evidence>
<dbReference type="PANTHER" id="PTHR45964">
    <property type="entry name" value="WSCD FAMILY MEMBER CG9164"/>
    <property type="match status" value="1"/>
</dbReference>
<keyword evidence="3" id="KW-0732">Signal</keyword>
<comment type="caution">
    <text evidence="5">The sequence shown here is derived from an EMBL/GenBank/DDBJ whole genome shotgun (WGS) entry which is preliminary data.</text>
</comment>
<dbReference type="VEuPathDB" id="FungiDB:MMYC01_201629"/>
<keyword evidence="6" id="KW-1185">Reference proteome</keyword>
<sequence length="506" mass="53967">MQNAALTAIFLLAIGLNASPVHAASKWRAAAVIPGYEFSGCYTEATAQRALTGSALFDDQLMIKKCAAACEGFEYFGFEYGRECYCGNVINAGRVKTAAADCNFHCPGNPAQGCGAGNRLNLYRRTSDPTPSLVPTTHFFRGCYAEPTSGRALTGKLERSDGMDVEMCAGFCSEARYSLFGLEYYTEVGTPEAPSRISLTRESPECLCGNALMPGVSMAPCSDCSCPCVAPAGYTSEGCYTEASNGRVLSDASIFGDDMTVGKCAAACDQYTWFGVEYEREAPLSRRYLADLRSRQSPEHVPEDGLESATSSNSTAPESTTSVVSSTISSTTSDASTALEITTSSSTPSSISEPSSSVTSTTYIDAGTNEPCQKPWSPDQAHAGLYSGAITYNPRATAAQTWFNQVITLAPNTRYDLSASVRPKQANPGCAVRVYIGTSDGDSVLKIMSITVSNALSRGSWTRATGFFDSGTNGDVTFNVRLTCTWSIISNSRTFYIDDILFTPQQ</sequence>
<organism evidence="5 6">
    <name type="scientific">Madurella mycetomatis</name>
    <dbReference type="NCBI Taxonomy" id="100816"/>
    <lineage>
        <taxon>Eukaryota</taxon>
        <taxon>Fungi</taxon>
        <taxon>Dikarya</taxon>
        <taxon>Ascomycota</taxon>
        <taxon>Pezizomycotina</taxon>
        <taxon>Sordariomycetes</taxon>
        <taxon>Sordariomycetidae</taxon>
        <taxon>Sordariales</taxon>
        <taxon>Sordariales incertae sedis</taxon>
        <taxon>Madurella</taxon>
    </lineage>
</organism>
<evidence type="ECO:0000313" key="5">
    <source>
        <dbReference type="EMBL" id="KXX82428.1"/>
    </source>
</evidence>
<feature type="region of interest" description="Disordered" evidence="2">
    <location>
        <begin position="295"/>
        <end position="376"/>
    </location>
</feature>
<feature type="domain" description="WSC" evidence="4">
    <location>
        <begin position="137"/>
        <end position="253"/>
    </location>
</feature>
<dbReference type="SMART" id="SM00321">
    <property type="entry name" value="WSC"/>
    <property type="match status" value="2"/>
</dbReference>
<evidence type="ECO:0000256" key="3">
    <source>
        <dbReference type="SAM" id="SignalP"/>
    </source>
</evidence>
<protein>
    <submittedName>
        <fullName evidence="5">Fungistatic metabolite</fullName>
    </submittedName>
</protein>
<dbReference type="Proteomes" id="UP000078237">
    <property type="component" value="Unassembled WGS sequence"/>
</dbReference>
<dbReference type="STRING" id="100816.A0A175WF79"/>
<accession>A0A175WF79</accession>
<feature type="chain" id="PRO_5008043970" evidence="3">
    <location>
        <begin position="24"/>
        <end position="506"/>
    </location>
</feature>
<feature type="domain" description="WSC" evidence="4">
    <location>
        <begin position="35"/>
        <end position="126"/>
    </location>
</feature>
<dbReference type="InterPro" id="IPR051589">
    <property type="entry name" value="Sialate-O-sulfotransferase"/>
</dbReference>
<dbReference type="PROSITE" id="PS51212">
    <property type="entry name" value="WSC"/>
    <property type="match status" value="2"/>
</dbReference>
<reference evidence="5 6" key="1">
    <citation type="journal article" date="2016" name="Genome Announc.">
        <title>Genome Sequence of Madurella mycetomatis mm55, Isolated from a Human Mycetoma Case in Sudan.</title>
        <authorList>
            <person name="Smit S."/>
            <person name="Derks M.F."/>
            <person name="Bervoets S."/>
            <person name="Fahal A."/>
            <person name="van Leeuwen W."/>
            <person name="van Belkum A."/>
            <person name="van de Sande W.W."/>
        </authorList>
    </citation>
    <scope>NUCLEOTIDE SEQUENCE [LARGE SCALE GENOMIC DNA]</scope>
    <source>
        <strain evidence="6">mm55</strain>
    </source>
</reference>
<keyword evidence="1" id="KW-0677">Repeat</keyword>
<name>A0A175WF79_9PEZI</name>
<proteinExistence type="predicted"/>
<evidence type="ECO:0000256" key="1">
    <source>
        <dbReference type="ARBA" id="ARBA00022737"/>
    </source>
</evidence>
<dbReference type="Gene3D" id="2.60.120.260">
    <property type="entry name" value="Galactose-binding domain-like"/>
    <property type="match status" value="1"/>
</dbReference>
<feature type="compositionally biased region" description="Low complexity" evidence="2">
    <location>
        <begin position="314"/>
        <end position="362"/>
    </location>
</feature>
<gene>
    <name evidence="5" type="ORF">MMYC01_201629</name>
</gene>
<dbReference type="Pfam" id="PF01822">
    <property type="entry name" value="WSC"/>
    <property type="match status" value="2"/>
</dbReference>
<dbReference type="PANTHER" id="PTHR45964:SF5">
    <property type="entry name" value="WSCD FAMILY MEMBER CG9164"/>
    <property type="match status" value="1"/>
</dbReference>
<dbReference type="EMBL" id="LCTW02000014">
    <property type="protein sequence ID" value="KXX82428.1"/>
    <property type="molecule type" value="Genomic_DNA"/>
</dbReference>
<evidence type="ECO:0000313" key="6">
    <source>
        <dbReference type="Proteomes" id="UP000078237"/>
    </source>
</evidence>